<accession>A0A1I0D0B4</accession>
<protein>
    <submittedName>
        <fullName evidence="1">Uncharacterized protein</fullName>
    </submittedName>
</protein>
<proteinExistence type="predicted"/>
<name>A0A1I0D0B4_9PROT</name>
<dbReference type="EMBL" id="FOHI01000004">
    <property type="protein sequence ID" value="SET25504.1"/>
    <property type="molecule type" value="Genomic_DNA"/>
</dbReference>
<reference evidence="1 2" key="1">
    <citation type="submission" date="2016-10" db="EMBL/GenBank/DDBJ databases">
        <authorList>
            <person name="de Groot N.N."/>
        </authorList>
    </citation>
    <scope>NUCLEOTIDE SEQUENCE [LARGE SCALE GENOMIC DNA]</scope>
    <source>
        <strain evidence="1 2">Nl7</strain>
    </source>
</reference>
<sequence>MIVQTLVTKAAIETLDIGILCRLSCLDQFELNAILVSPLIQRLAGEFRPLVSANRQR</sequence>
<dbReference type="Proteomes" id="UP000183339">
    <property type="component" value="Unassembled WGS sequence"/>
</dbReference>
<evidence type="ECO:0000313" key="1">
    <source>
        <dbReference type="EMBL" id="SET25504.1"/>
    </source>
</evidence>
<dbReference type="AlphaFoldDB" id="A0A1I0D0B4"/>
<evidence type="ECO:0000313" key="2">
    <source>
        <dbReference type="Proteomes" id="UP000183339"/>
    </source>
</evidence>
<gene>
    <name evidence="1" type="ORF">SAMN05216412_104179</name>
</gene>
<organism evidence="1 2">
    <name type="scientific">Nitrosospira multiformis</name>
    <dbReference type="NCBI Taxonomy" id="1231"/>
    <lineage>
        <taxon>Bacteria</taxon>
        <taxon>Pseudomonadati</taxon>
        <taxon>Pseudomonadota</taxon>
        <taxon>Betaproteobacteria</taxon>
        <taxon>Nitrosomonadales</taxon>
        <taxon>Nitrosomonadaceae</taxon>
        <taxon>Nitrosospira</taxon>
    </lineage>
</organism>